<keyword evidence="3" id="KW-1185">Reference proteome</keyword>
<proteinExistence type="predicted"/>
<protein>
    <submittedName>
        <fullName evidence="2">13587_t:CDS:1</fullName>
    </submittedName>
</protein>
<name>A0A9N9BMF4_9GLOM</name>
<accession>A0A9N9BMF4</accession>
<dbReference type="EMBL" id="CAJVQA010003417">
    <property type="protein sequence ID" value="CAG8574012.1"/>
    <property type="molecule type" value="Genomic_DNA"/>
</dbReference>
<dbReference type="OrthoDB" id="2438553at2759"/>
<evidence type="ECO:0000313" key="2">
    <source>
        <dbReference type="EMBL" id="CAG8574012.1"/>
    </source>
</evidence>
<organism evidence="2 3">
    <name type="scientific">Cetraspora pellucida</name>
    <dbReference type="NCBI Taxonomy" id="1433469"/>
    <lineage>
        <taxon>Eukaryota</taxon>
        <taxon>Fungi</taxon>
        <taxon>Fungi incertae sedis</taxon>
        <taxon>Mucoromycota</taxon>
        <taxon>Glomeromycotina</taxon>
        <taxon>Glomeromycetes</taxon>
        <taxon>Diversisporales</taxon>
        <taxon>Gigasporaceae</taxon>
        <taxon>Cetraspora</taxon>
    </lineage>
</organism>
<dbReference type="Proteomes" id="UP000789759">
    <property type="component" value="Unassembled WGS sequence"/>
</dbReference>
<comment type="caution">
    <text evidence="2">The sequence shown here is derived from an EMBL/GenBank/DDBJ whole genome shotgun (WGS) entry which is preliminary data.</text>
</comment>
<feature type="region of interest" description="Disordered" evidence="1">
    <location>
        <begin position="17"/>
        <end position="41"/>
    </location>
</feature>
<evidence type="ECO:0000256" key="1">
    <source>
        <dbReference type="SAM" id="MobiDB-lite"/>
    </source>
</evidence>
<gene>
    <name evidence="2" type="ORF">CPELLU_LOCUS5783</name>
</gene>
<dbReference type="AlphaFoldDB" id="A0A9N9BMF4"/>
<sequence length="119" mass="14231">MSINKFSSFKLPETIKTSVKHKTDKNKEGRPRMPIWNNYDKRGDNRHRHFGASCHYCNRRKWQYIKLSTIEAHLALHCKGPVPDDIRRKWLIKVVKRGEKANDDRDDEFFIKKNLKPIN</sequence>
<reference evidence="2" key="1">
    <citation type="submission" date="2021-06" db="EMBL/GenBank/DDBJ databases">
        <authorList>
            <person name="Kallberg Y."/>
            <person name="Tangrot J."/>
            <person name="Rosling A."/>
        </authorList>
    </citation>
    <scope>NUCLEOTIDE SEQUENCE</scope>
    <source>
        <strain evidence="2">FL966</strain>
    </source>
</reference>
<evidence type="ECO:0000313" key="3">
    <source>
        <dbReference type="Proteomes" id="UP000789759"/>
    </source>
</evidence>